<keyword evidence="2" id="KW-1185">Reference proteome</keyword>
<comment type="caution">
    <text evidence="1">The sequence shown here is derived from an EMBL/GenBank/DDBJ whole genome shotgun (WGS) entry which is preliminary data.</text>
</comment>
<accession>A0ACB8AE97</accession>
<evidence type="ECO:0000313" key="1">
    <source>
        <dbReference type="EMBL" id="KAH7911609.1"/>
    </source>
</evidence>
<name>A0ACB8AE97_9AGAM</name>
<keyword evidence="1" id="KW-0378">Hydrolase</keyword>
<sequence>MAPQAKILLLGESGAGKSTFINAAAGKEVAKVGHSLQSCTSKTSAFTLTHPNKPGCEVVLIDTPGFDDSWAEDKEILARIVEWLKTTRTAPTGIIYLHVISHWQMHGSLGGFSDAIAMNVVKLSNHMIAQSIVLVTTKWEYCRDKSAGDRRQEEPRNEWQGMLEHGLKVVRFADSQKSAWEIIDYFINNGPSSSEAIQVELERLLKDTFKTPNPRGRFKGREGDTPKPAEIIAARTPEDADVPLPDNQGEPPRSPSLSSSILNLPPARSSKPPSPVVANHETRRPTFDNMASEGEPPRSPSLSSTRNVTSMFSNFPPDQANRHLPFWRIMRLEGQVLTAWHRRENRQGVHHCLPLGMYAIFKQHIKTKGDHKPPPPVLANHETRRPRFDSMASEGEPPRSPLDSILNLPATSQPYDRAPEYVRGQAATADPREEQARTSEAVTPVTPATPTSQNIWDFEEAGESERRSSERKPSFDVNLTLRIRVNDTQAHW</sequence>
<protein>
    <submittedName>
        <fullName evidence="1">P-loop containing nucleoside triphosphate hydrolase protein</fullName>
    </submittedName>
</protein>
<dbReference type="EMBL" id="MU267672">
    <property type="protein sequence ID" value="KAH7911609.1"/>
    <property type="molecule type" value="Genomic_DNA"/>
</dbReference>
<dbReference type="Proteomes" id="UP000790377">
    <property type="component" value="Unassembled WGS sequence"/>
</dbReference>
<evidence type="ECO:0000313" key="2">
    <source>
        <dbReference type="Proteomes" id="UP000790377"/>
    </source>
</evidence>
<organism evidence="1 2">
    <name type="scientific">Hygrophoropsis aurantiaca</name>
    <dbReference type="NCBI Taxonomy" id="72124"/>
    <lineage>
        <taxon>Eukaryota</taxon>
        <taxon>Fungi</taxon>
        <taxon>Dikarya</taxon>
        <taxon>Basidiomycota</taxon>
        <taxon>Agaricomycotina</taxon>
        <taxon>Agaricomycetes</taxon>
        <taxon>Agaricomycetidae</taxon>
        <taxon>Boletales</taxon>
        <taxon>Coniophorineae</taxon>
        <taxon>Hygrophoropsidaceae</taxon>
        <taxon>Hygrophoropsis</taxon>
    </lineage>
</organism>
<reference evidence="1" key="1">
    <citation type="journal article" date="2021" name="New Phytol.">
        <title>Evolutionary innovations through gain and loss of genes in the ectomycorrhizal Boletales.</title>
        <authorList>
            <person name="Wu G."/>
            <person name="Miyauchi S."/>
            <person name="Morin E."/>
            <person name="Kuo A."/>
            <person name="Drula E."/>
            <person name="Varga T."/>
            <person name="Kohler A."/>
            <person name="Feng B."/>
            <person name="Cao Y."/>
            <person name="Lipzen A."/>
            <person name="Daum C."/>
            <person name="Hundley H."/>
            <person name="Pangilinan J."/>
            <person name="Johnson J."/>
            <person name="Barry K."/>
            <person name="LaButti K."/>
            <person name="Ng V."/>
            <person name="Ahrendt S."/>
            <person name="Min B."/>
            <person name="Choi I.G."/>
            <person name="Park H."/>
            <person name="Plett J.M."/>
            <person name="Magnuson J."/>
            <person name="Spatafora J.W."/>
            <person name="Nagy L.G."/>
            <person name="Henrissat B."/>
            <person name="Grigoriev I.V."/>
            <person name="Yang Z.L."/>
            <person name="Xu J."/>
            <person name="Martin F.M."/>
        </authorList>
    </citation>
    <scope>NUCLEOTIDE SEQUENCE</scope>
    <source>
        <strain evidence="1">ATCC 28755</strain>
    </source>
</reference>
<proteinExistence type="predicted"/>
<gene>
    <name evidence="1" type="ORF">BJ138DRAFT_1100896</name>
</gene>